<comment type="similarity">
    <text evidence="1">Belongs to the flavin-dependent halogenase family.</text>
</comment>
<gene>
    <name evidence="6" type="ORF">GRF29_77g60455</name>
</gene>
<keyword evidence="4" id="KW-0560">Oxidoreductase</keyword>
<dbReference type="Proteomes" id="UP001280581">
    <property type="component" value="Unassembled WGS sequence"/>
</dbReference>
<keyword evidence="7" id="KW-1185">Reference proteome</keyword>
<name>A0AAN6LVI3_9PLEO</name>
<dbReference type="SUPFAM" id="SSF51905">
    <property type="entry name" value="FAD/NAD(P)-binding domain"/>
    <property type="match status" value="1"/>
</dbReference>
<dbReference type="PANTHER" id="PTHR43747">
    <property type="entry name" value="FAD-BINDING PROTEIN"/>
    <property type="match status" value="1"/>
</dbReference>
<dbReference type="InterPro" id="IPR036188">
    <property type="entry name" value="FAD/NAD-bd_sf"/>
</dbReference>
<dbReference type="Gene3D" id="3.50.50.60">
    <property type="entry name" value="FAD/NAD(P)-binding domain"/>
    <property type="match status" value="1"/>
</dbReference>
<dbReference type="AlphaFoldDB" id="A0AAN6LVI3"/>
<dbReference type="GO" id="GO:0071949">
    <property type="term" value="F:FAD binding"/>
    <property type="evidence" value="ECO:0007669"/>
    <property type="project" value="InterPro"/>
</dbReference>
<evidence type="ECO:0000313" key="6">
    <source>
        <dbReference type="EMBL" id="KAK3208232.1"/>
    </source>
</evidence>
<evidence type="ECO:0000256" key="3">
    <source>
        <dbReference type="ARBA" id="ARBA00022827"/>
    </source>
</evidence>
<dbReference type="Pfam" id="PF01494">
    <property type="entry name" value="FAD_binding_3"/>
    <property type="match status" value="1"/>
</dbReference>
<accession>A0AAN6LVI3</accession>
<evidence type="ECO:0000256" key="1">
    <source>
        <dbReference type="ARBA" id="ARBA00005706"/>
    </source>
</evidence>
<proteinExistence type="inferred from homology"/>
<dbReference type="InterPro" id="IPR002938">
    <property type="entry name" value="FAD-bd"/>
</dbReference>
<organism evidence="6 7">
    <name type="scientific">Pseudopithomyces chartarum</name>
    <dbReference type="NCBI Taxonomy" id="1892770"/>
    <lineage>
        <taxon>Eukaryota</taxon>
        <taxon>Fungi</taxon>
        <taxon>Dikarya</taxon>
        <taxon>Ascomycota</taxon>
        <taxon>Pezizomycotina</taxon>
        <taxon>Dothideomycetes</taxon>
        <taxon>Pleosporomycetidae</taxon>
        <taxon>Pleosporales</taxon>
        <taxon>Massarineae</taxon>
        <taxon>Didymosphaeriaceae</taxon>
        <taxon>Pseudopithomyces</taxon>
    </lineage>
</organism>
<dbReference type="PRINTS" id="PR00420">
    <property type="entry name" value="RNGMNOXGNASE"/>
</dbReference>
<dbReference type="InterPro" id="IPR050816">
    <property type="entry name" value="Flavin-dep_Halogenase_NPB"/>
</dbReference>
<protein>
    <recommendedName>
        <fullName evidence="5">FAD-binding domain-containing protein</fullName>
    </recommendedName>
</protein>
<evidence type="ECO:0000256" key="4">
    <source>
        <dbReference type="ARBA" id="ARBA00023002"/>
    </source>
</evidence>
<dbReference type="EMBL" id="WVTA01000007">
    <property type="protein sequence ID" value="KAK3208232.1"/>
    <property type="molecule type" value="Genomic_DNA"/>
</dbReference>
<dbReference type="GO" id="GO:0016491">
    <property type="term" value="F:oxidoreductase activity"/>
    <property type="evidence" value="ECO:0007669"/>
    <property type="project" value="UniProtKB-KW"/>
</dbReference>
<evidence type="ECO:0000313" key="7">
    <source>
        <dbReference type="Proteomes" id="UP001280581"/>
    </source>
</evidence>
<reference evidence="6 7" key="1">
    <citation type="submission" date="2021-02" db="EMBL/GenBank/DDBJ databases">
        <title>Genome assembly of Pseudopithomyces chartarum.</title>
        <authorList>
            <person name="Jauregui R."/>
            <person name="Singh J."/>
            <person name="Voisey C."/>
        </authorList>
    </citation>
    <scope>NUCLEOTIDE SEQUENCE [LARGE SCALE GENOMIC DNA]</scope>
    <source>
        <strain evidence="6 7">AGR01</strain>
    </source>
</reference>
<keyword evidence="2" id="KW-0285">Flavoprotein</keyword>
<sequence>MSVPEYTQVLVIGGGPAGSYAASALAREGIEVVVLEGDSFPRYHVGESMLPSLRHFFRFIDLDTTFLEHGFYKKIGAAFVLNNKDPAYTDFLNAGGPEGYSWNVIRSEADNLIFRHAGKSGAEIFDGIRVKEIKFEPHGDPSIAGNNPQDLGQPLSATWSRRADGSSGVINFDYLVDASGRMGIMSTKYFKNRRFNEGLKNIALWAYWRGAGTYGTGTPQEGVPYFEALPDGSGWAWFIPLHDDTTSVGLVINHEVASRKKNLLGSPENTVFYHEMLKTVPRFLAPMLSGATLVSEVRSASDWSYSASSYASNNVRIVGDAGCFIDPFFSSGVHLAVSSALSAAATICASIKGQCSEQEAAEWHSKRVAKSYTRFLLVVLTALKQISLPDEAILSGTDEAGFRRAFDHFQSIIQGLSDVNAVGTQEDVSNAIEFSFDAFLAPLEESKRDDVLRRLEGLTSSESTSKLQNPLTSEELEILESLRAKTTITKADILDLNDFTSDTIDGFALKLVHGDLGLMKPNIRLEST</sequence>
<evidence type="ECO:0000256" key="2">
    <source>
        <dbReference type="ARBA" id="ARBA00022630"/>
    </source>
</evidence>
<feature type="domain" description="FAD-binding" evidence="5">
    <location>
        <begin position="7"/>
        <end position="368"/>
    </location>
</feature>
<comment type="caution">
    <text evidence="6">The sequence shown here is derived from an EMBL/GenBank/DDBJ whole genome shotgun (WGS) entry which is preliminary data.</text>
</comment>
<dbReference type="PANTHER" id="PTHR43747:SF5">
    <property type="entry name" value="FAD-BINDING DOMAIN-CONTAINING PROTEIN"/>
    <property type="match status" value="1"/>
</dbReference>
<keyword evidence="3" id="KW-0274">FAD</keyword>
<evidence type="ECO:0000259" key="5">
    <source>
        <dbReference type="Pfam" id="PF01494"/>
    </source>
</evidence>